<proteinExistence type="predicted"/>
<comment type="caution">
    <text evidence="4">The sequence shown here is derived from an EMBL/GenBank/DDBJ whole genome shotgun (WGS) entry which is preliminary data.</text>
</comment>
<dbReference type="Proteomes" id="UP000320461">
    <property type="component" value="Unassembled WGS sequence"/>
</dbReference>
<organism evidence="4 5">
    <name type="scientific">Cellulomonas gelida</name>
    <dbReference type="NCBI Taxonomy" id="1712"/>
    <lineage>
        <taxon>Bacteria</taxon>
        <taxon>Bacillati</taxon>
        <taxon>Actinomycetota</taxon>
        <taxon>Actinomycetes</taxon>
        <taxon>Micrococcales</taxon>
        <taxon>Cellulomonadaceae</taxon>
        <taxon>Cellulomonas</taxon>
    </lineage>
</organism>
<dbReference type="RefSeq" id="WP_141371554.1">
    <property type="nucleotide sequence ID" value="NZ_BJLQ01000045.1"/>
</dbReference>
<evidence type="ECO:0000313" key="4">
    <source>
        <dbReference type="EMBL" id="GEA85719.1"/>
    </source>
</evidence>
<dbReference type="InterPro" id="IPR047002">
    <property type="entry name" value="Tcp10_C_sf"/>
</dbReference>
<gene>
    <name evidence="4" type="ORF">CGE01nite_29700</name>
</gene>
<feature type="region of interest" description="Disordered" evidence="1">
    <location>
        <begin position="1"/>
        <end position="20"/>
    </location>
</feature>
<sequence>MTTVLDTPASTPPATPPAPRLHGTGRVLAWIGGTLGVLAIIWFSLDVASMIAREETSGEATHPARGVVELVADGRVTVTAAPAGTSTDEIHVARKAHFAFVDPKYSTTVTDDRTVVSYGCVMGWVWNCSTSLDVTLPAGTTVQVRTSDGDIRVQGVVGDVELRTSNGRVEASALGGDVIATSSNGDVRVVDAVGAVQARSDNGSVTVRGAASVQAHSSNGRVEVEDVAGEVKATSSNGDVKVADARSDITAESSNGDVRVYGTGEPVALVIDTSNGGRTVEAPTDPAAPVQVRIRSSNGSVSYLAPQG</sequence>
<keyword evidence="2" id="KW-1133">Transmembrane helix</keyword>
<feature type="compositionally biased region" description="Pro residues" evidence="1">
    <location>
        <begin position="10"/>
        <end position="19"/>
    </location>
</feature>
<dbReference type="Pfam" id="PF13349">
    <property type="entry name" value="DUF4097"/>
    <property type="match status" value="1"/>
</dbReference>
<name>A0A4Y3KMT1_9CELL</name>
<dbReference type="InterPro" id="IPR025164">
    <property type="entry name" value="Toastrack_DUF4097"/>
</dbReference>
<keyword evidence="2" id="KW-0812">Transmembrane</keyword>
<feature type="transmembrane region" description="Helical" evidence="2">
    <location>
        <begin position="27"/>
        <end position="45"/>
    </location>
</feature>
<dbReference type="OrthoDB" id="4822900at2"/>
<evidence type="ECO:0000256" key="2">
    <source>
        <dbReference type="SAM" id="Phobius"/>
    </source>
</evidence>
<dbReference type="Gene3D" id="2.60.450.20">
    <property type="match status" value="1"/>
</dbReference>
<keyword evidence="5" id="KW-1185">Reference proteome</keyword>
<evidence type="ECO:0000259" key="3">
    <source>
        <dbReference type="Pfam" id="PF13349"/>
    </source>
</evidence>
<dbReference type="EMBL" id="BJLQ01000045">
    <property type="protein sequence ID" value="GEA85719.1"/>
    <property type="molecule type" value="Genomic_DNA"/>
</dbReference>
<accession>A0A4Y3KMT1</accession>
<keyword evidence="2" id="KW-0472">Membrane</keyword>
<reference evidence="4 5" key="1">
    <citation type="submission" date="2019-06" db="EMBL/GenBank/DDBJ databases">
        <title>Whole genome shotgun sequence of Cellulomonas gelida NBRC 3748.</title>
        <authorList>
            <person name="Hosoyama A."/>
            <person name="Uohara A."/>
            <person name="Ohji S."/>
            <person name="Ichikawa N."/>
        </authorList>
    </citation>
    <scope>NUCLEOTIDE SEQUENCE [LARGE SCALE GENOMIC DNA]</scope>
    <source>
        <strain evidence="4 5">NBRC 3748</strain>
    </source>
</reference>
<protein>
    <recommendedName>
        <fullName evidence="3">DUF4097 domain-containing protein</fullName>
    </recommendedName>
</protein>
<dbReference type="AlphaFoldDB" id="A0A4Y3KMT1"/>
<feature type="domain" description="DUF4097" evidence="3">
    <location>
        <begin position="92"/>
        <end position="302"/>
    </location>
</feature>
<evidence type="ECO:0000256" key="1">
    <source>
        <dbReference type="SAM" id="MobiDB-lite"/>
    </source>
</evidence>
<evidence type="ECO:0000313" key="5">
    <source>
        <dbReference type="Proteomes" id="UP000320461"/>
    </source>
</evidence>